<sequence>MIKQFDLKRFLPVNCKVEYGDNGQIYLLCSKEGGKLEVTGEPGTLGGVEWKDAKYIVFDAVNHEDWVMGVTLEFWRKGNKGDEPNISVTLGLLPGVKTRLSFPLEALNSQKMFLDRTPGKLKTVLFGNKVAIDEIDRFAIGVMKCFSEQKLEISNFHLSQNEPDYPLPDIKLVDEMGQYAIKEWPSKTKSINELKVYLKEESAKPDDAIFSDNRSHYGGWKEKKFESTGYFRTQYDGERWWLVDPEGYAFQSIGLDCVNPGVSGRVDGIKKLYKWLPDENGEYKEAWRKEGKLEFFDFGIANLIRVFGEKWWSEWAKITRRRLIEWGFNTIGNWSSLEFIRYAKLPYVWQLNNFPDTTKKVFRDFPDVFSPEYQKKANEFAKQLEDFVDDPYMIGYFLRNEPQWAFIQDLNIAEELLENEEDLFSKEILIEFLSKRYGGDIKEFNRAWNVSLQSFECLKKGIRRASKLSKAAEKDLTDFSRMMIKAYVEIPSVACKRVDPYHMNLGMRYAFISNENLLAGCENFDVFSINCYKINPFEDVESIGRLTNMPVMIGEFHFGALDRGLPATGLRGVTTQEERGKAYRYYMENGVSSKYFVGAHYFTLNDQAVLGRFDGENFQIGCVDICHKPYAEFIHGVIETNRVLYEVADGRRKGYNQPPHEIPKVGF</sequence>
<evidence type="ECO:0008006" key="3">
    <source>
        <dbReference type="Google" id="ProtNLM"/>
    </source>
</evidence>
<name>A0A1M4X6D3_9THEO</name>
<organism evidence="1 2">
    <name type="scientific">Caldanaerobius fijiensis DSM 17918</name>
    <dbReference type="NCBI Taxonomy" id="1121256"/>
    <lineage>
        <taxon>Bacteria</taxon>
        <taxon>Bacillati</taxon>
        <taxon>Bacillota</taxon>
        <taxon>Clostridia</taxon>
        <taxon>Thermoanaerobacterales</taxon>
        <taxon>Thermoanaerobacteraceae</taxon>
        <taxon>Caldanaerobius</taxon>
    </lineage>
</organism>
<dbReference type="Gene3D" id="3.20.20.80">
    <property type="entry name" value="Glycosidases"/>
    <property type="match status" value="1"/>
</dbReference>
<dbReference type="Proteomes" id="UP000184088">
    <property type="component" value="Unassembled WGS sequence"/>
</dbReference>
<keyword evidence="2" id="KW-1185">Reference proteome</keyword>
<dbReference type="AlphaFoldDB" id="A0A1M4X6D3"/>
<dbReference type="InterPro" id="IPR017853">
    <property type="entry name" value="GH"/>
</dbReference>
<dbReference type="SUPFAM" id="SSF51445">
    <property type="entry name" value="(Trans)glycosidases"/>
    <property type="match status" value="1"/>
</dbReference>
<evidence type="ECO:0000313" key="1">
    <source>
        <dbReference type="EMBL" id="SHE89006.1"/>
    </source>
</evidence>
<reference evidence="1 2" key="1">
    <citation type="submission" date="2016-11" db="EMBL/GenBank/DDBJ databases">
        <authorList>
            <person name="Jaros S."/>
            <person name="Januszkiewicz K."/>
            <person name="Wedrychowicz H."/>
        </authorList>
    </citation>
    <scope>NUCLEOTIDE SEQUENCE [LARGE SCALE GENOMIC DNA]</scope>
    <source>
        <strain evidence="1 2">DSM 17918</strain>
    </source>
</reference>
<accession>A0A1M4X6D3</accession>
<gene>
    <name evidence="1" type="ORF">SAMN02746089_00960</name>
</gene>
<dbReference type="STRING" id="1121256.SAMN02746089_00960"/>
<protein>
    <recommendedName>
        <fullName evidence="3">Beta-galactosidase</fullName>
    </recommendedName>
</protein>
<dbReference type="EMBL" id="FQVH01000007">
    <property type="protein sequence ID" value="SHE89006.1"/>
    <property type="molecule type" value="Genomic_DNA"/>
</dbReference>
<evidence type="ECO:0000313" key="2">
    <source>
        <dbReference type="Proteomes" id="UP000184088"/>
    </source>
</evidence>
<proteinExistence type="predicted"/>